<name>A0A382UN51_9ZZZZ</name>
<feature type="non-terminal residue" evidence="1">
    <location>
        <position position="1"/>
    </location>
</feature>
<reference evidence="1" key="1">
    <citation type="submission" date="2018-05" db="EMBL/GenBank/DDBJ databases">
        <authorList>
            <person name="Lanie J.A."/>
            <person name="Ng W.-L."/>
            <person name="Kazmierczak K.M."/>
            <person name="Andrzejewski T.M."/>
            <person name="Davidsen T.M."/>
            <person name="Wayne K.J."/>
            <person name="Tettelin H."/>
            <person name="Glass J.I."/>
            <person name="Rusch D."/>
            <person name="Podicherti R."/>
            <person name="Tsui H.-C.T."/>
            <person name="Winkler M.E."/>
        </authorList>
    </citation>
    <scope>NUCLEOTIDE SEQUENCE</scope>
</reference>
<dbReference type="AlphaFoldDB" id="A0A382UN51"/>
<evidence type="ECO:0000313" key="1">
    <source>
        <dbReference type="EMBL" id="SVD35704.1"/>
    </source>
</evidence>
<organism evidence="1">
    <name type="scientific">marine metagenome</name>
    <dbReference type="NCBI Taxonomy" id="408172"/>
    <lineage>
        <taxon>unclassified sequences</taxon>
        <taxon>metagenomes</taxon>
        <taxon>ecological metagenomes</taxon>
    </lineage>
</organism>
<feature type="non-terminal residue" evidence="1">
    <location>
        <position position="292"/>
    </location>
</feature>
<dbReference type="EMBL" id="UINC01145524">
    <property type="protein sequence ID" value="SVD35704.1"/>
    <property type="molecule type" value="Genomic_DNA"/>
</dbReference>
<sequence length="292" mass="29234">ELTYPTENILKISAGDWSSDTILRVVATENNPANLVGQTVTQTENVGLGHETATANVEAILQLQEGETTVYQLILNVASIDGTFIDGAEISGVDSSDADISITATVQPVLIGAAVTAGSAGYTTDDTVTITSATGQNALISIVDVGSGEIGQIVIDNPGTGYTVGDPLFFDNTNTEGSGASAIVSCIGGAIAPELGDTALHTITGNTTSGSTSITNITTSTLYAASQFVIQGKLTTGSTIITDINTVDLVVGATVSGTGIPANTTIISIDTEGVNGTITISNAATNGGTTGS</sequence>
<protein>
    <submittedName>
        <fullName evidence="1">Uncharacterized protein</fullName>
    </submittedName>
</protein>
<gene>
    <name evidence="1" type="ORF">METZ01_LOCUS388558</name>
</gene>
<proteinExistence type="predicted"/>
<accession>A0A382UN51</accession>